<dbReference type="Proteomes" id="UP000189055">
    <property type="component" value="Plasmid pAC1084_1"/>
</dbReference>
<keyword evidence="1" id="KW-0614">Plasmid</keyword>
<organism evidence="1 2">
    <name type="scientific">Acetobacter persici</name>
    <dbReference type="NCBI Taxonomy" id="1076596"/>
    <lineage>
        <taxon>Bacteria</taxon>
        <taxon>Pseudomonadati</taxon>
        <taxon>Pseudomonadota</taxon>
        <taxon>Alphaproteobacteria</taxon>
        <taxon>Acetobacterales</taxon>
        <taxon>Acetobacteraceae</taxon>
        <taxon>Acetobacter</taxon>
    </lineage>
</organism>
<dbReference type="EMBL" id="CP014688">
    <property type="protein sequence ID" value="AQT06656.1"/>
    <property type="molecule type" value="Genomic_DNA"/>
</dbReference>
<gene>
    <name evidence="1" type="ORF">A0U91_16765</name>
</gene>
<geneLocation type="plasmid" evidence="2">
    <name>pac1084_1</name>
</geneLocation>
<protein>
    <submittedName>
        <fullName evidence="1">Uncharacterized protein</fullName>
    </submittedName>
</protein>
<proteinExistence type="predicted"/>
<reference evidence="1 2" key="1">
    <citation type="submission" date="2016-03" db="EMBL/GenBank/DDBJ databases">
        <title>Acetic acid bacteria sequencing.</title>
        <authorList>
            <person name="Brandt J."/>
            <person name="Jakob F."/>
            <person name="Vogel R.F."/>
        </authorList>
    </citation>
    <scope>NUCLEOTIDE SEQUENCE [LARGE SCALE GENOMIC DNA]</scope>
    <source>
        <strain evidence="1 2">TMW2.1084</strain>
        <plasmid evidence="2">pac1084_1</plasmid>
    </source>
</reference>
<sequence length="189" mass="21378">MGWKTFKDRFCNSDYIVSVESSDICIGSPVNPTLIRVTPDGELRSALRIRGKKAFLAFLEQNLPELAAASQKEIVAAIAAEDTFGSNIKVYTYTGSDILEKSCEQTGWPNVTHDGELMSENTFSTDRSYIVELALRDAQSWAEHLVIEDRRLKEKLAKTHKDMNENKVRRKETANAIGRLRLERRGIQD</sequence>
<accession>A0A1U9LJN3</accession>
<name>A0A1U9LJN3_9PROT</name>
<dbReference type="AlphaFoldDB" id="A0A1U9LJN3"/>
<dbReference type="RefSeq" id="WP_077932281.1">
    <property type="nucleotide sequence ID" value="NZ_CP014688.1"/>
</dbReference>
<dbReference type="KEGG" id="aper:A0U91_16765"/>
<evidence type="ECO:0000313" key="2">
    <source>
        <dbReference type="Proteomes" id="UP000189055"/>
    </source>
</evidence>
<evidence type="ECO:0000313" key="1">
    <source>
        <dbReference type="EMBL" id="AQT06656.1"/>
    </source>
</evidence>